<reference evidence="2 3" key="2">
    <citation type="submission" date="2018-10" db="EMBL/GenBank/DDBJ databases">
        <authorList>
            <consortium name="Pathogen Informatics"/>
        </authorList>
    </citation>
    <scope>NUCLEOTIDE SEQUENCE [LARGE SCALE GENOMIC DNA]</scope>
</reference>
<proteinExistence type="predicted"/>
<dbReference type="WBParaSite" id="EVEC_0000395301-mRNA-1">
    <property type="protein sequence ID" value="EVEC_0000395301-mRNA-1"/>
    <property type="gene ID" value="EVEC_0000395301"/>
</dbReference>
<reference evidence="4" key="1">
    <citation type="submission" date="2017-02" db="UniProtKB">
        <authorList>
            <consortium name="WormBaseParasite"/>
        </authorList>
    </citation>
    <scope>IDENTIFICATION</scope>
</reference>
<dbReference type="AlphaFoldDB" id="A0A0N4V1V6"/>
<gene>
    <name evidence="2" type="ORF">EVEC_LOCUS3661</name>
</gene>
<name>A0A0N4V1V6_ENTVE</name>
<organism evidence="4">
    <name type="scientific">Enterobius vermicularis</name>
    <name type="common">Human pinworm</name>
    <dbReference type="NCBI Taxonomy" id="51028"/>
    <lineage>
        <taxon>Eukaryota</taxon>
        <taxon>Metazoa</taxon>
        <taxon>Ecdysozoa</taxon>
        <taxon>Nematoda</taxon>
        <taxon>Chromadorea</taxon>
        <taxon>Rhabditida</taxon>
        <taxon>Spirurina</taxon>
        <taxon>Oxyuridomorpha</taxon>
        <taxon>Oxyuroidea</taxon>
        <taxon>Oxyuridae</taxon>
        <taxon>Enterobius</taxon>
    </lineage>
</organism>
<evidence type="ECO:0000313" key="2">
    <source>
        <dbReference type="EMBL" id="VDD88518.1"/>
    </source>
</evidence>
<sequence length="1122" mass="125472">MSKRVPSCLDKPTCSKFVGRHSLSSTATFKQPTLNNKGSLFVSPKLSSSSTCTPMLVESQGLNYIVTQEGNEAAFLQESVSSRPNPTQNAAAPILIDLADPNVEVEENDSSDFLRDEDSACDQLGSSMKASDNWYEEEYVDISRIIRSSVPLIKPFLQNGLRPSKRMLASVFAQTIKSSSKTRNPGVTAVVERATLPYLMKICGLEVVENDSSSSKQSQLKDGTCFGYESNAVEADRLENDVEDSRMNNSFSKIRTRKMTLSDLRRKSFTNSEGLRVEDFSSYDLIYESEESSTLTAKYTKFVLECLKITEQHPVSFVNVDFDAVMPNFISEDYQAALRLRRCLVGMVKDYQNFKKARFIYRELADVLCKLYKDDKLPPEKKLCRVFSVGLREKQLGFSPPPISFLVKNASVSNIREAVEESGINEALVGPCGRGSFINVKTEVDTDNQCEEVTTASRTDSACVCVSSSCPDRSEEGFCHVSHGRTRMSNRERIYEPRSVFDPLLVKAEPGNGNGQTASGGSKSISQANVGAEETYGSVVRTNNEEAGTNTTHLDGVREIEDFTCLNEIYPRIIKSGRHRNILTKAYRLSIVKRLGVTADYPDSSAKLDLESVIPLFVPKRFYPGLLQKITRVVKDHQRYERAKKIRSVVVKDLGLEEGKLANVSEDALNDKLAETFKKFGWTTNIPSRTHILTKMLMSCFSQGALNDTVDHYEQSQNLSLEENENLSYGEPLDDSLYRHLSDSQPPEGASPEDNQWTESFLYSSQDSEDSIGLDINKFTCFGEVYAPGAKKNLQLKFRRTAMSILGIDANYPESFADFDVSSAVPSFVEDENARICLKRKVLAAAKRTQRHLRALQVIQRAAPSIKQMLQEGQEITEEKLKPMYESVLQSLKWTSNSPNISLVLDRSSRSMVMRMIGRTELDLPAESKGQDTPQVRSETSVFKRNKQKELKVNHVKISDSPLLKLLARGSSKKKMNHRSPPSAVARKKVRSVSSESIPTSSNVGSNVAAGGPFASNKKRKMPVDDDDDKLGVLRRKKESDHLTSSGASEADIQDQSEFVEQVMEGLDRVPEAERSEMISYLKKEVNRRLVAKILEITSGLSRDEQNELIHKTVFDRSYKKQ</sequence>
<feature type="compositionally biased region" description="Polar residues" evidence="1">
    <location>
        <begin position="1043"/>
        <end position="1056"/>
    </location>
</feature>
<keyword evidence="3" id="KW-1185">Reference proteome</keyword>
<evidence type="ECO:0000313" key="4">
    <source>
        <dbReference type="WBParaSite" id="EVEC_0000395301-mRNA-1"/>
    </source>
</evidence>
<accession>A0A0N4V1V6</accession>
<dbReference type="EMBL" id="UXUI01007650">
    <property type="protein sequence ID" value="VDD88518.1"/>
    <property type="molecule type" value="Genomic_DNA"/>
</dbReference>
<dbReference type="Proteomes" id="UP000274131">
    <property type="component" value="Unassembled WGS sequence"/>
</dbReference>
<feature type="region of interest" description="Disordered" evidence="1">
    <location>
        <begin position="969"/>
        <end position="1056"/>
    </location>
</feature>
<evidence type="ECO:0000313" key="3">
    <source>
        <dbReference type="Proteomes" id="UP000274131"/>
    </source>
</evidence>
<feature type="compositionally biased region" description="Polar residues" evidence="1">
    <location>
        <begin position="992"/>
        <end position="1006"/>
    </location>
</feature>
<evidence type="ECO:0000256" key="1">
    <source>
        <dbReference type="SAM" id="MobiDB-lite"/>
    </source>
</evidence>
<protein>
    <submittedName>
        <fullName evidence="4">Fanconi-associated nuclease</fullName>
    </submittedName>
</protein>